<dbReference type="Proteomes" id="UP000460949">
    <property type="component" value="Unassembled WGS sequence"/>
</dbReference>
<protein>
    <submittedName>
        <fullName evidence="1">DUF3231 family protein</fullName>
    </submittedName>
</protein>
<evidence type="ECO:0000313" key="2">
    <source>
        <dbReference type="Proteomes" id="UP000460949"/>
    </source>
</evidence>
<sequence length="339" mass="38558">MNKKKARRETAMSEKKLTANEVGVLWTQYIQNSMAVPVLEYLKNTCEDEDLSPLIEMAGDLAEKGLDTCTDFFKEARLPVPNGYSLDDLNPRAKKLFTDAFMLTFLEHMGKVGLTSDGYSLGASAREDVRAFFTDRINQQDKLYNLCVQTALEKGIYTRAPQIEILNETEYIHSKSYYHPFHKRSLNTIEITHIYENVKNNALGEVICQAFGQTTKNKTVKKYMRRGKQISIDHRICLSTILEKSGITVPMKSASLLTTSTDPVFSDRLMMYMISVLISAGQGNYINGAAVSLRYDIVYHYHKLMLEAAVYGKDGLDMMIENGWFEEPPQAPDRQRLIQ</sequence>
<dbReference type="Gene3D" id="1.20.1260.10">
    <property type="match status" value="2"/>
</dbReference>
<evidence type="ECO:0000313" key="1">
    <source>
        <dbReference type="EMBL" id="MYL20695.1"/>
    </source>
</evidence>
<dbReference type="EMBL" id="WMET01000002">
    <property type="protein sequence ID" value="MYL20695.1"/>
    <property type="molecule type" value="Genomic_DNA"/>
</dbReference>
<name>A0A845DW30_9BACI</name>
<accession>A0A845DW30</accession>
<organism evidence="1 2">
    <name type="scientific">Halobacillus litoralis</name>
    <dbReference type="NCBI Taxonomy" id="45668"/>
    <lineage>
        <taxon>Bacteria</taxon>
        <taxon>Bacillati</taxon>
        <taxon>Bacillota</taxon>
        <taxon>Bacilli</taxon>
        <taxon>Bacillales</taxon>
        <taxon>Bacillaceae</taxon>
        <taxon>Halobacillus</taxon>
    </lineage>
</organism>
<reference evidence="1 2" key="1">
    <citation type="submission" date="2019-11" db="EMBL/GenBank/DDBJ databases">
        <title>Genome sequences of 17 halophilic strains isolated from different environments.</title>
        <authorList>
            <person name="Furrow R.E."/>
        </authorList>
    </citation>
    <scope>NUCLEOTIDE SEQUENCE [LARGE SCALE GENOMIC DNA]</scope>
    <source>
        <strain evidence="1 2">22511_23_Filter</strain>
    </source>
</reference>
<dbReference type="InterPro" id="IPR021617">
    <property type="entry name" value="DUF3231"/>
</dbReference>
<comment type="caution">
    <text evidence="1">The sequence shown here is derived from an EMBL/GenBank/DDBJ whole genome shotgun (WGS) entry which is preliminary data.</text>
</comment>
<gene>
    <name evidence="1" type="ORF">GLW04_12390</name>
</gene>
<dbReference type="AlphaFoldDB" id="A0A845DW30"/>
<dbReference type="InterPro" id="IPR012347">
    <property type="entry name" value="Ferritin-like"/>
</dbReference>
<dbReference type="Pfam" id="PF11553">
    <property type="entry name" value="DUF3231"/>
    <property type="match status" value="2"/>
</dbReference>
<proteinExistence type="predicted"/>